<evidence type="ECO:0000256" key="4">
    <source>
        <dbReference type="PROSITE-ProRule" id="PRU00335"/>
    </source>
</evidence>
<dbReference type="eggNOG" id="COG1309">
    <property type="taxonomic scope" value="Bacteria"/>
</dbReference>
<reference evidence="6 7" key="1">
    <citation type="journal article" date="2014" name="Appl. Environ. Microbiol.">
        <title>Insights into the Microbial Degradation of Rubber and Gutta-Percha by Analysis of the Complete Genome of Nocardia nova SH22a.</title>
        <authorList>
            <person name="Luo Q."/>
            <person name="Hiessl S."/>
            <person name="Poehlein A."/>
            <person name="Daniel R."/>
            <person name="Steinbuchel A."/>
        </authorList>
    </citation>
    <scope>NUCLEOTIDE SEQUENCE [LARGE SCALE GENOMIC DNA]</scope>
    <source>
        <strain evidence="6">SH22a</strain>
    </source>
</reference>
<dbReference type="GO" id="GO:0000976">
    <property type="term" value="F:transcription cis-regulatory region binding"/>
    <property type="evidence" value="ECO:0007669"/>
    <property type="project" value="TreeGrafter"/>
</dbReference>
<dbReference type="PATRIC" id="fig|1415166.3.peg.657"/>
<evidence type="ECO:0000313" key="6">
    <source>
        <dbReference type="EMBL" id="AHH15454.1"/>
    </source>
</evidence>
<keyword evidence="3" id="KW-0804">Transcription</keyword>
<dbReference type="PANTHER" id="PTHR30055">
    <property type="entry name" value="HTH-TYPE TRANSCRIPTIONAL REGULATOR RUTR"/>
    <property type="match status" value="1"/>
</dbReference>
<dbReference type="OrthoDB" id="4569533at2"/>
<sequence length="202" mass="21381">MGTVKETVCPIKARLPRIPQQRRSRERVEQILDAAAELLLAEGIEGFSVPRIAQDLDWPRATIYKFFPSVESMLYGLAERHAGQLRSDLAAADCGDLTDLVGAAASSYQIPVFAAVAMSGRAGVEDPATTVLAEAIARLYPAPEAAASLAAATIRACLVHGLRTDGGIDISHLQAAARAAHVCLDTLADPRVAPDDALQATR</sequence>
<proteinExistence type="predicted"/>
<dbReference type="InterPro" id="IPR050109">
    <property type="entry name" value="HTH-type_TetR-like_transc_reg"/>
</dbReference>
<feature type="domain" description="HTH tetR-type" evidence="5">
    <location>
        <begin position="25"/>
        <end position="85"/>
    </location>
</feature>
<protein>
    <submittedName>
        <fullName evidence="6">Putative transcriptional regulator, TetR family</fullName>
    </submittedName>
</protein>
<dbReference type="PROSITE" id="PS50977">
    <property type="entry name" value="HTH_TETR_2"/>
    <property type="match status" value="1"/>
</dbReference>
<evidence type="ECO:0000256" key="2">
    <source>
        <dbReference type="ARBA" id="ARBA00023125"/>
    </source>
</evidence>
<keyword evidence="1" id="KW-0805">Transcription regulation</keyword>
<accession>W5T8K7</accession>
<dbReference type="EMBL" id="CP006850">
    <property type="protein sequence ID" value="AHH15454.1"/>
    <property type="molecule type" value="Genomic_DNA"/>
</dbReference>
<evidence type="ECO:0000259" key="5">
    <source>
        <dbReference type="PROSITE" id="PS50977"/>
    </source>
</evidence>
<name>W5T8K7_9NOCA</name>
<dbReference type="Gene3D" id="1.10.357.10">
    <property type="entry name" value="Tetracycline Repressor, domain 2"/>
    <property type="match status" value="1"/>
</dbReference>
<evidence type="ECO:0000256" key="3">
    <source>
        <dbReference type="ARBA" id="ARBA00023163"/>
    </source>
</evidence>
<organism evidence="6 7">
    <name type="scientific">Nocardia nova SH22a</name>
    <dbReference type="NCBI Taxonomy" id="1415166"/>
    <lineage>
        <taxon>Bacteria</taxon>
        <taxon>Bacillati</taxon>
        <taxon>Actinomycetota</taxon>
        <taxon>Actinomycetes</taxon>
        <taxon>Mycobacteriales</taxon>
        <taxon>Nocardiaceae</taxon>
        <taxon>Nocardia</taxon>
    </lineage>
</organism>
<dbReference type="RefSeq" id="WP_158436135.1">
    <property type="nucleotide sequence ID" value="NZ_CP006850.1"/>
</dbReference>
<dbReference type="KEGG" id="nno:NONO_c06420"/>
<dbReference type="AlphaFoldDB" id="W5T8K7"/>
<dbReference type="SUPFAM" id="SSF46689">
    <property type="entry name" value="Homeodomain-like"/>
    <property type="match status" value="1"/>
</dbReference>
<dbReference type="Pfam" id="PF00440">
    <property type="entry name" value="TetR_N"/>
    <property type="match status" value="1"/>
</dbReference>
<keyword evidence="7" id="KW-1185">Reference proteome</keyword>
<dbReference type="Proteomes" id="UP000019150">
    <property type="component" value="Chromosome"/>
</dbReference>
<dbReference type="PANTHER" id="PTHR30055:SF234">
    <property type="entry name" value="HTH-TYPE TRANSCRIPTIONAL REGULATOR BETI"/>
    <property type="match status" value="1"/>
</dbReference>
<dbReference type="InterPro" id="IPR001647">
    <property type="entry name" value="HTH_TetR"/>
</dbReference>
<evidence type="ECO:0000313" key="7">
    <source>
        <dbReference type="Proteomes" id="UP000019150"/>
    </source>
</evidence>
<dbReference type="GO" id="GO:0003700">
    <property type="term" value="F:DNA-binding transcription factor activity"/>
    <property type="evidence" value="ECO:0007669"/>
    <property type="project" value="TreeGrafter"/>
</dbReference>
<dbReference type="STRING" id="1415166.NONO_c06420"/>
<keyword evidence="2 4" id="KW-0238">DNA-binding</keyword>
<gene>
    <name evidence="6" type="ORF">NONO_c06420</name>
</gene>
<dbReference type="HOGENOM" id="CLU_069356_46_2_11"/>
<evidence type="ECO:0000256" key="1">
    <source>
        <dbReference type="ARBA" id="ARBA00023015"/>
    </source>
</evidence>
<dbReference type="InterPro" id="IPR009057">
    <property type="entry name" value="Homeodomain-like_sf"/>
</dbReference>
<feature type="DNA-binding region" description="H-T-H motif" evidence="4">
    <location>
        <begin position="48"/>
        <end position="67"/>
    </location>
</feature>